<reference evidence="1" key="1">
    <citation type="journal article" date="2015" name="Nature">
        <title>Complex archaea that bridge the gap between prokaryotes and eukaryotes.</title>
        <authorList>
            <person name="Spang A."/>
            <person name="Saw J.H."/>
            <person name="Jorgensen S.L."/>
            <person name="Zaremba-Niedzwiedzka K."/>
            <person name="Martijn J."/>
            <person name="Lind A.E."/>
            <person name="van Eijk R."/>
            <person name="Schleper C."/>
            <person name="Guy L."/>
            <person name="Ettema T.J."/>
        </authorList>
    </citation>
    <scope>NUCLEOTIDE SEQUENCE</scope>
</reference>
<dbReference type="PROSITE" id="PS51257">
    <property type="entry name" value="PROKAR_LIPOPROTEIN"/>
    <property type="match status" value="1"/>
</dbReference>
<evidence type="ECO:0000313" key="1">
    <source>
        <dbReference type="EMBL" id="KKN68749.1"/>
    </source>
</evidence>
<sequence length="114" mass="12505">MKRLLIALSILMLSACASTKSDFRFDGSTPESTQAGVNKVLKALKTQDSMRFLGALIAIQFSDVQSAEDIIGDPTMMNEVNYFIIGKKIDGLNYYEVLDLASSSPSKVEFSVEE</sequence>
<name>A0A0F9SP67_9ZZZZ</name>
<organism evidence="1">
    <name type="scientific">marine sediment metagenome</name>
    <dbReference type="NCBI Taxonomy" id="412755"/>
    <lineage>
        <taxon>unclassified sequences</taxon>
        <taxon>metagenomes</taxon>
        <taxon>ecological metagenomes</taxon>
    </lineage>
</organism>
<evidence type="ECO:0008006" key="2">
    <source>
        <dbReference type="Google" id="ProtNLM"/>
    </source>
</evidence>
<proteinExistence type="predicted"/>
<comment type="caution">
    <text evidence="1">The sequence shown here is derived from an EMBL/GenBank/DDBJ whole genome shotgun (WGS) entry which is preliminary data.</text>
</comment>
<gene>
    <name evidence="1" type="ORF">LCGC14_0448480</name>
</gene>
<dbReference type="AlphaFoldDB" id="A0A0F9SP67"/>
<accession>A0A0F9SP67</accession>
<dbReference type="EMBL" id="LAZR01000441">
    <property type="protein sequence ID" value="KKN68749.1"/>
    <property type="molecule type" value="Genomic_DNA"/>
</dbReference>
<protein>
    <recommendedName>
        <fullName evidence="2">Lipoprotein</fullName>
    </recommendedName>
</protein>